<dbReference type="InterPro" id="IPR002804">
    <property type="entry name" value="Archease"/>
</dbReference>
<name>A0A348B174_9CREN</name>
<dbReference type="RefSeq" id="WP_126449232.1">
    <property type="nucleotide sequence ID" value="NZ_AP018553.1"/>
</dbReference>
<reference evidence="9" key="1">
    <citation type="journal article" date="2014" name="Int. J. Syst. Evol. Microbiol.">
        <title>Complete genome sequence of Corynebacterium casei LMG S-19264T (=DSM 44701T), isolated from a smear-ripened cheese.</title>
        <authorList>
            <consortium name="US DOE Joint Genome Institute (JGI-PGF)"/>
            <person name="Walter F."/>
            <person name="Albersmeier A."/>
            <person name="Kalinowski J."/>
            <person name="Ruckert C."/>
        </authorList>
    </citation>
    <scope>NUCLEOTIDE SEQUENCE</scope>
    <source>
        <strain evidence="9">JCM 31740</strain>
    </source>
</reference>
<evidence type="ECO:0000256" key="1">
    <source>
        <dbReference type="ARBA" id="ARBA00007963"/>
    </source>
</evidence>
<dbReference type="InterPro" id="IPR023572">
    <property type="entry name" value="Archease_dom"/>
</dbReference>
<dbReference type="OrthoDB" id="8831at2157"/>
<dbReference type="Pfam" id="PF01951">
    <property type="entry name" value="Archease"/>
    <property type="match status" value="1"/>
</dbReference>
<dbReference type="InterPro" id="IPR022952">
    <property type="entry name" value="Archease_arc"/>
</dbReference>
<dbReference type="GO" id="GO:0006388">
    <property type="term" value="P:tRNA splicing, via endonucleolytic cleavage and ligation"/>
    <property type="evidence" value="ECO:0007669"/>
    <property type="project" value="UniProtKB-UniRule"/>
</dbReference>
<feature type="binding site" evidence="6">
    <location>
        <position position="12"/>
    </location>
    <ligand>
        <name>Ca(2+)</name>
        <dbReference type="ChEBI" id="CHEBI:29108"/>
    </ligand>
</feature>
<feature type="domain" description="Archease" evidence="7">
    <location>
        <begin position="4"/>
        <end position="139"/>
    </location>
</feature>
<dbReference type="Gene3D" id="3.55.10.10">
    <property type="entry name" value="Archease domain"/>
    <property type="match status" value="1"/>
</dbReference>
<sequence length="139" mass="15876">MERFRFFDHTADVGVEAYGSTLPQAFENAGAALFELITDTSKVRPALNREIEVEGEDLANLLYRWIESLVVIHDSERLVLSEFHVDLDEANLRLKALVAGEKFNPSVHEPRMVVKAMTYHLLNIEKEGQLYKLTFVVDI</sequence>
<evidence type="ECO:0000256" key="5">
    <source>
        <dbReference type="ARBA" id="ARBA00024970"/>
    </source>
</evidence>
<evidence type="ECO:0000256" key="6">
    <source>
        <dbReference type="HAMAP-Rule" id="MF_01222"/>
    </source>
</evidence>
<dbReference type="GO" id="GO:0005509">
    <property type="term" value="F:calcium ion binding"/>
    <property type="evidence" value="ECO:0007669"/>
    <property type="project" value="UniProtKB-UniRule"/>
</dbReference>
<evidence type="ECO:0000313" key="8">
    <source>
        <dbReference type="EMBL" id="BBD71926.1"/>
    </source>
</evidence>
<comment type="function">
    <text evidence="5 6">Activates the tRNA-splicing ligase complex by facilitating the enzymatic turnover of catalytic subunit RtcB. Acts by promoting the guanylylation of RtcB, a key intermediate step in tRNA ligation. Can also alter the NTP specificity of RtcB such that ATP, dGTP or ITP is used efficiently.</text>
</comment>
<evidence type="ECO:0000313" key="9">
    <source>
        <dbReference type="EMBL" id="GGT91509.1"/>
    </source>
</evidence>
<dbReference type="HAMAP" id="MF_01222">
    <property type="entry name" value="Archease_arch"/>
    <property type="match status" value="1"/>
</dbReference>
<dbReference type="PANTHER" id="PTHR12682:SF11">
    <property type="entry name" value="PROTEIN ARCHEASE"/>
    <property type="match status" value="1"/>
</dbReference>
<dbReference type="NCBIfam" id="NF001617">
    <property type="entry name" value="PRK00407.1"/>
    <property type="match status" value="1"/>
</dbReference>
<reference evidence="8" key="3">
    <citation type="journal article" date="2019" name="BMC Res. Notes">
        <title>Complete genome sequence of the Sulfodiicoccus acidiphilus strain HS-1T, the first crenarchaeon that lacks polB3, isolated from an acidic hot spring in Ohwaku-dani, Hakone, Japan.</title>
        <authorList>
            <person name="Sakai H.D."/>
            <person name="Kurosawa N."/>
        </authorList>
    </citation>
    <scope>NUCLEOTIDE SEQUENCE</scope>
    <source>
        <strain evidence="8">HS-1</strain>
    </source>
</reference>
<proteinExistence type="inferred from homology"/>
<dbReference type="InterPro" id="IPR036820">
    <property type="entry name" value="Archease_dom_sf"/>
</dbReference>
<accession>A0A348B174</accession>
<dbReference type="Proteomes" id="UP000616143">
    <property type="component" value="Unassembled WGS sequence"/>
</dbReference>
<keyword evidence="3 6" id="KW-0479">Metal-binding</keyword>
<keyword evidence="10" id="KW-1185">Reference proteome</keyword>
<evidence type="ECO:0000256" key="2">
    <source>
        <dbReference type="ARBA" id="ARBA00022694"/>
    </source>
</evidence>
<dbReference type="PANTHER" id="PTHR12682">
    <property type="entry name" value="ARCHEASE"/>
    <property type="match status" value="1"/>
</dbReference>
<dbReference type="EMBL" id="BMQS01000005">
    <property type="protein sequence ID" value="GGT91509.1"/>
    <property type="molecule type" value="Genomic_DNA"/>
</dbReference>
<organism evidence="8 10">
    <name type="scientific">Sulfodiicoccus acidiphilus</name>
    <dbReference type="NCBI Taxonomy" id="1670455"/>
    <lineage>
        <taxon>Archaea</taxon>
        <taxon>Thermoproteota</taxon>
        <taxon>Thermoprotei</taxon>
        <taxon>Sulfolobales</taxon>
        <taxon>Sulfolobaceae</taxon>
        <taxon>Sulfodiicoccus</taxon>
    </lineage>
</organism>
<dbReference type="KEGG" id="sacd:HS1genome_0315"/>
<evidence type="ECO:0000313" key="10">
    <source>
        <dbReference type="Proteomes" id="UP000276741"/>
    </source>
</evidence>
<evidence type="ECO:0000259" key="7">
    <source>
        <dbReference type="Pfam" id="PF01951"/>
    </source>
</evidence>
<dbReference type="SUPFAM" id="SSF69819">
    <property type="entry name" value="MTH1598-like"/>
    <property type="match status" value="1"/>
</dbReference>
<dbReference type="Proteomes" id="UP000276741">
    <property type="component" value="Chromosome"/>
</dbReference>
<gene>
    <name evidence="9" type="ORF">GCM10007116_06530</name>
    <name evidence="8" type="ORF">HS1genome_0315</name>
</gene>
<keyword evidence="2 6" id="KW-0819">tRNA processing</keyword>
<comment type="similarity">
    <text evidence="1 6">Belongs to the archease family.</text>
</comment>
<reference evidence="9" key="4">
    <citation type="submission" date="2020-09" db="EMBL/GenBank/DDBJ databases">
        <authorList>
            <person name="Sun Q."/>
            <person name="Ohkuma M."/>
        </authorList>
    </citation>
    <scope>NUCLEOTIDE SEQUENCE</scope>
    <source>
        <strain evidence="9">JCM 31740</strain>
    </source>
</reference>
<evidence type="ECO:0000256" key="4">
    <source>
        <dbReference type="ARBA" id="ARBA00022837"/>
    </source>
</evidence>
<dbReference type="GeneID" id="38665815"/>
<reference evidence="10" key="2">
    <citation type="submission" date="2018-04" db="EMBL/GenBank/DDBJ databases">
        <title>Complete genome sequence of Sulfodiicoccus acidiphilus strain HS-1.</title>
        <authorList>
            <person name="Sakai H.D."/>
            <person name="Kurosawa N."/>
        </authorList>
    </citation>
    <scope>NUCLEOTIDE SEQUENCE [LARGE SCALE GENOMIC DNA]</scope>
    <source>
        <strain evidence="10">HS-1</strain>
    </source>
</reference>
<protein>
    <recommendedName>
        <fullName evidence="6">Protein archease</fullName>
    </recommendedName>
</protein>
<feature type="binding site" evidence="6">
    <location>
        <position position="139"/>
    </location>
    <ligand>
        <name>Ca(2+)</name>
        <dbReference type="ChEBI" id="CHEBI:29108"/>
    </ligand>
</feature>
<keyword evidence="4 6" id="KW-0106">Calcium</keyword>
<feature type="binding site" evidence="6">
    <location>
        <position position="138"/>
    </location>
    <ligand>
        <name>Ca(2+)</name>
        <dbReference type="ChEBI" id="CHEBI:29108"/>
    </ligand>
</feature>
<evidence type="ECO:0000256" key="3">
    <source>
        <dbReference type="ARBA" id="ARBA00022723"/>
    </source>
</evidence>
<dbReference type="AlphaFoldDB" id="A0A348B174"/>
<dbReference type="EMBL" id="AP018553">
    <property type="protein sequence ID" value="BBD71926.1"/>
    <property type="molecule type" value="Genomic_DNA"/>
</dbReference>